<keyword evidence="1" id="KW-0175">Coiled coil</keyword>
<evidence type="ECO:0000313" key="4">
    <source>
        <dbReference type="Proteomes" id="UP000249522"/>
    </source>
</evidence>
<organism evidence="3 4">
    <name type="scientific">Paenibacillus sambharensis</name>
    <dbReference type="NCBI Taxonomy" id="1803190"/>
    <lineage>
        <taxon>Bacteria</taxon>
        <taxon>Bacillati</taxon>
        <taxon>Bacillota</taxon>
        <taxon>Bacilli</taxon>
        <taxon>Bacillales</taxon>
        <taxon>Paenibacillaceae</taxon>
        <taxon>Paenibacillus</taxon>
    </lineage>
</organism>
<accession>A0A2W1LB89</accession>
<proteinExistence type="predicted"/>
<evidence type="ECO:0000256" key="1">
    <source>
        <dbReference type="SAM" id="Coils"/>
    </source>
</evidence>
<gene>
    <name evidence="3" type="ORF">DNH61_12695</name>
</gene>
<keyword evidence="2" id="KW-0732">Signal</keyword>
<keyword evidence="4" id="KW-1185">Reference proteome</keyword>
<comment type="caution">
    <text evidence="3">The sequence shown here is derived from an EMBL/GenBank/DDBJ whole genome shotgun (WGS) entry which is preliminary data.</text>
</comment>
<dbReference type="EMBL" id="QKRB01000044">
    <property type="protein sequence ID" value="PZD95390.1"/>
    <property type="molecule type" value="Genomic_DNA"/>
</dbReference>
<protein>
    <submittedName>
        <fullName evidence="3">Uncharacterized protein</fullName>
    </submittedName>
</protein>
<evidence type="ECO:0000313" key="3">
    <source>
        <dbReference type="EMBL" id="PZD95390.1"/>
    </source>
</evidence>
<name>A0A2W1LB89_9BACL</name>
<dbReference type="OrthoDB" id="2679013at2"/>
<feature type="coiled-coil region" evidence="1">
    <location>
        <begin position="158"/>
        <end position="185"/>
    </location>
</feature>
<dbReference type="Proteomes" id="UP000249522">
    <property type="component" value="Unassembled WGS sequence"/>
</dbReference>
<dbReference type="RefSeq" id="WP_111147020.1">
    <property type="nucleotide sequence ID" value="NZ_QKRB01000044.1"/>
</dbReference>
<feature type="chain" id="PRO_5015990173" evidence="2">
    <location>
        <begin position="30"/>
        <end position="277"/>
    </location>
</feature>
<dbReference type="AlphaFoldDB" id="A0A2W1LB89"/>
<sequence length="277" mass="30205">MPLRTLHRPCARLLCVILILLAIPQPAGAAPIEFTASVRANLDKTMDTAAPELAASLSKTYDQLAASVKTERSLDQTIKSLQYSSEEALLALRKQIQQVGASRIASAKKEVEQIKQRYKPLLALYDSLAKQAAAAKSFGQKELAAALRSQADQIKPAVQVAKQDIKNREAKLKAARTEAAERKKRLRGMLAGMDAVKLKKKAERSAVSSLSKSLAAEWGSVKQSLRKRDAVSSHKSLSKALVLSGQVNTRKQTLHSLEQSIADIIRLTGVELARYSQ</sequence>
<evidence type="ECO:0000256" key="2">
    <source>
        <dbReference type="SAM" id="SignalP"/>
    </source>
</evidence>
<reference evidence="3 4" key="1">
    <citation type="submission" date="2018-06" db="EMBL/GenBank/DDBJ databases">
        <title>Paenibacillus imtechensis sp. nov.</title>
        <authorList>
            <person name="Pinnaka A.K."/>
            <person name="Singh H."/>
            <person name="Kaur M."/>
        </authorList>
    </citation>
    <scope>NUCLEOTIDE SEQUENCE [LARGE SCALE GENOMIC DNA]</scope>
    <source>
        <strain evidence="3 4">SMB1</strain>
    </source>
</reference>
<feature type="signal peptide" evidence="2">
    <location>
        <begin position="1"/>
        <end position="29"/>
    </location>
</feature>